<keyword evidence="4" id="KW-1185">Reference proteome</keyword>
<dbReference type="PANTHER" id="PTHR38139">
    <property type="entry name" value="GATE DOMAIN-CONTAINING PROTEIN"/>
    <property type="match status" value="1"/>
</dbReference>
<sequence length="316" mass="33391">MATLGLADAVLYLLRASVLITIGILIGSIITETGIAGRLRFLSRPISRLSGLSSPSSLSLVAMVANPTAGKSMLAGFYREGQIRREEVVPTLLMGTFPTVLGETLFRVHFPTAVVLLGPVIGGLYTLFNLFSTLIQTAGAIIWLRFVVGSSEGGITDETNPAERIRIDRPTVRAGVMKAIPHLKRIIPVSVVATTVFFLLYAAGVVEAIALVFSPLLGLIGLPGESITAIVAQAMHFSAGYAVVGTMVTGGILTLEQALVTLIVGSMMVITMIYLKYSLPLYLSLFGVEGTGIAIKTYCASMGAKVLTIMVVIAVF</sequence>
<keyword evidence="1" id="KW-1133">Transmembrane helix</keyword>
<dbReference type="Proteomes" id="UP000292580">
    <property type="component" value="Unassembled WGS sequence"/>
</dbReference>
<proteinExistence type="predicted"/>
<dbReference type="OrthoDB" id="62718at2157"/>
<comment type="caution">
    <text evidence="3">The sequence shown here is derived from an EMBL/GenBank/DDBJ whole genome shotgun (WGS) entry which is preliminary data.</text>
</comment>
<evidence type="ECO:0000313" key="4">
    <source>
        <dbReference type="Proteomes" id="UP000292580"/>
    </source>
</evidence>
<dbReference type="InterPro" id="IPR011642">
    <property type="entry name" value="Gate_dom"/>
</dbReference>
<name>A0A483CMS3_9EURY</name>
<dbReference type="EMBL" id="PGCL01000003">
    <property type="protein sequence ID" value="TAJ44187.1"/>
    <property type="molecule type" value="Genomic_DNA"/>
</dbReference>
<dbReference type="RefSeq" id="WP_130647258.1">
    <property type="nucleotide sequence ID" value="NZ_PGCL01000003.1"/>
</dbReference>
<dbReference type="PANTHER" id="PTHR38139:SF1">
    <property type="entry name" value="NUCLEOSIDE TRANSPORTER_FEOB GTPASE GATE DOMAIN-CONTAINING PROTEIN"/>
    <property type="match status" value="1"/>
</dbReference>
<feature type="transmembrane region" description="Helical" evidence="1">
    <location>
        <begin position="186"/>
        <end position="214"/>
    </location>
</feature>
<dbReference type="InterPro" id="IPR038880">
    <property type="entry name" value="MJ0871-like"/>
</dbReference>
<feature type="transmembrane region" description="Helical" evidence="1">
    <location>
        <begin position="108"/>
        <end position="128"/>
    </location>
</feature>
<keyword evidence="1" id="KW-0812">Transmembrane</keyword>
<evidence type="ECO:0000313" key="3">
    <source>
        <dbReference type="EMBL" id="TAJ44187.1"/>
    </source>
</evidence>
<feature type="transmembrane region" description="Helical" evidence="1">
    <location>
        <begin position="258"/>
        <end position="275"/>
    </location>
</feature>
<evidence type="ECO:0000256" key="1">
    <source>
        <dbReference type="SAM" id="Phobius"/>
    </source>
</evidence>
<organism evidence="3 4">
    <name type="scientific">Methanofollis fontis</name>
    <dbReference type="NCBI Taxonomy" id="2052832"/>
    <lineage>
        <taxon>Archaea</taxon>
        <taxon>Methanobacteriati</taxon>
        <taxon>Methanobacteriota</taxon>
        <taxon>Stenosarchaea group</taxon>
        <taxon>Methanomicrobia</taxon>
        <taxon>Methanomicrobiales</taxon>
        <taxon>Methanomicrobiaceae</taxon>
        <taxon>Methanofollis</taxon>
    </lineage>
</organism>
<keyword evidence="1" id="KW-0472">Membrane</keyword>
<feature type="transmembrane region" description="Helical" evidence="1">
    <location>
        <begin position="295"/>
        <end position="315"/>
    </location>
</feature>
<protein>
    <submittedName>
        <fullName evidence="3">Nucleoside recognition protein</fullName>
    </submittedName>
</protein>
<accession>A0A483CMS3</accession>
<feature type="domain" description="Nucleoside transporter/FeoB GTPase Gate" evidence="2">
    <location>
        <begin position="183"/>
        <end position="287"/>
    </location>
</feature>
<evidence type="ECO:0000259" key="2">
    <source>
        <dbReference type="Pfam" id="PF07670"/>
    </source>
</evidence>
<dbReference type="AlphaFoldDB" id="A0A483CMS3"/>
<feature type="transmembrane region" description="Helical" evidence="1">
    <location>
        <begin position="12"/>
        <end position="37"/>
    </location>
</feature>
<gene>
    <name evidence="3" type="ORF">CUJ86_09185</name>
</gene>
<dbReference type="Pfam" id="PF07670">
    <property type="entry name" value="Gate"/>
    <property type="match status" value="1"/>
</dbReference>
<reference evidence="3 4" key="1">
    <citation type="submission" date="2017-11" db="EMBL/GenBank/DDBJ databases">
        <title>Isolation and Characterization of Methanofollis Species from Methane Seep Offshore SW Taiwan.</title>
        <authorList>
            <person name="Teng N.-H."/>
            <person name="Lai M.-C."/>
            <person name="Chen S.-C."/>
        </authorList>
    </citation>
    <scope>NUCLEOTIDE SEQUENCE [LARGE SCALE GENOMIC DNA]</scope>
    <source>
        <strain evidence="3 4">FWC-SCC2</strain>
    </source>
</reference>